<comment type="subcellular location">
    <subcellularLocation>
        <location evidence="1">Cell membrane</location>
        <topology evidence="1">Multi-pass membrane protein</topology>
    </subcellularLocation>
</comment>
<dbReference type="Proteomes" id="UP000002875">
    <property type="component" value="Chromosome"/>
</dbReference>
<feature type="transmembrane region" description="Helical" evidence="6">
    <location>
        <begin position="411"/>
        <end position="429"/>
    </location>
</feature>
<evidence type="ECO:0000256" key="2">
    <source>
        <dbReference type="ARBA" id="ARBA00022475"/>
    </source>
</evidence>
<dbReference type="PANTHER" id="PTHR30250:SF26">
    <property type="entry name" value="PSMA PROTEIN"/>
    <property type="match status" value="1"/>
</dbReference>
<evidence type="ECO:0000256" key="5">
    <source>
        <dbReference type="ARBA" id="ARBA00023136"/>
    </source>
</evidence>
<dbReference type="RefSeq" id="WP_015031107.1">
    <property type="nucleotide sequence ID" value="NC_018748.1"/>
</dbReference>
<evidence type="ECO:0000313" key="7">
    <source>
        <dbReference type="EMBL" id="AFK05419.1"/>
    </source>
</evidence>
<feature type="transmembrane region" description="Helical" evidence="6">
    <location>
        <begin position="171"/>
        <end position="188"/>
    </location>
</feature>
<evidence type="ECO:0008006" key="9">
    <source>
        <dbReference type="Google" id="ProtNLM"/>
    </source>
</evidence>
<sequence>MIKFEKIWNSPTFTTWASFLSKSANIILITPLVLNRFKAGDVNYWYFISIILSLLVLLDSGFGSAFVRIIAYGSFKNITTDSEKKDAYQDYIKRIYGIMRWIYKILSIISLLTLSTFGTWLLIDIINKTTDYFNALVVWVCFVVTFPYLLWGNIYLNLLQGANLIPLVRRWDTLFNLISTSSIVIYIFTFQSNIFNVILINQFWLMIAVVRNSLLVKNKFPDINLKSFKFSKKDEILKMVVPSALKSGFGILLSQGVVQSSAFIYGQIANPQLLGSYLVGLNLIQNIRNFSQAPFYSRIPLLSSLYSKGDMKELANVSIKNMNLVYYFFTFFVLLFSYFSDIIFKIIHSHVDFPSKGLWSLLGIAFLIERYGAMHLQVYSTTNKIIWHYLNGITGVLMIISSVLLFKYIGVMSFPIGMIIGYLLCYSWYAPYKSYQLLNVNPLKFEMKGIIPCIIILVINFLALELL</sequence>
<keyword evidence="3 6" id="KW-0812">Transmembrane</keyword>
<evidence type="ECO:0000256" key="6">
    <source>
        <dbReference type="SAM" id="Phobius"/>
    </source>
</evidence>
<reference evidence="7 8" key="1">
    <citation type="submission" date="2011-07" db="EMBL/GenBank/DDBJ databases">
        <title>The complete genome of chromosome of Emticicia oligotrophica DSM 17448.</title>
        <authorList>
            <consortium name="US DOE Joint Genome Institute (JGI-PGF)"/>
            <person name="Lucas S."/>
            <person name="Han J."/>
            <person name="Lapidus A."/>
            <person name="Bruce D."/>
            <person name="Goodwin L."/>
            <person name="Pitluck S."/>
            <person name="Peters L."/>
            <person name="Kyrpides N."/>
            <person name="Mavromatis K."/>
            <person name="Ivanova N."/>
            <person name="Ovchinnikova G."/>
            <person name="Teshima H."/>
            <person name="Detter J.C."/>
            <person name="Tapia R."/>
            <person name="Han C."/>
            <person name="Land M."/>
            <person name="Hauser L."/>
            <person name="Markowitz V."/>
            <person name="Cheng J.-F."/>
            <person name="Hugenholtz P."/>
            <person name="Woyke T."/>
            <person name="Wu D."/>
            <person name="Tindall B."/>
            <person name="Pomrenke H."/>
            <person name="Brambilla E."/>
            <person name="Klenk H.-P."/>
            <person name="Eisen J.A."/>
        </authorList>
    </citation>
    <scope>NUCLEOTIDE SEQUENCE [LARGE SCALE GENOMIC DNA]</scope>
    <source>
        <strain evidence="7 8">DSM 17448</strain>
    </source>
</reference>
<name>A0ABM5N7C9_EMTOG</name>
<feature type="transmembrane region" description="Helical" evidence="6">
    <location>
        <begin position="449"/>
        <end position="466"/>
    </location>
</feature>
<dbReference type="InterPro" id="IPR050833">
    <property type="entry name" value="Poly_Biosynth_Transport"/>
</dbReference>
<dbReference type="PANTHER" id="PTHR30250">
    <property type="entry name" value="PST FAMILY PREDICTED COLANIC ACID TRANSPORTER"/>
    <property type="match status" value="1"/>
</dbReference>
<evidence type="ECO:0000256" key="3">
    <source>
        <dbReference type="ARBA" id="ARBA00022692"/>
    </source>
</evidence>
<feature type="transmembrane region" description="Helical" evidence="6">
    <location>
        <begin position="101"/>
        <end position="123"/>
    </location>
</feature>
<evidence type="ECO:0000256" key="4">
    <source>
        <dbReference type="ARBA" id="ARBA00022989"/>
    </source>
</evidence>
<keyword evidence="8" id="KW-1185">Reference proteome</keyword>
<proteinExistence type="predicted"/>
<feature type="transmembrane region" description="Helical" evidence="6">
    <location>
        <begin position="194"/>
        <end position="215"/>
    </location>
</feature>
<gene>
    <name evidence="7" type="ordered locus">Emtol_4296</name>
</gene>
<feature type="transmembrane region" description="Helical" evidence="6">
    <location>
        <begin position="135"/>
        <end position="159"/>
    </location>
</feature>
<keyword evidence="4 6" id="KW-1133">Transmembrane helix</keyword>
<keyword evidence="5 6" id="KW-0472">Membrane</keyword>
<feature type="transmembrane region" description="Helical" evidence="6">
    <location>
        <begin position="44"/>
        <end position="67"/>
    </location>
</feature>
<dbReference type="EMBL" id="CP002961">
    <property type="protein sequence ID" value="AFK05419.1"/>
    <property type="molecule type" value="Genomic_DNA"/>
</dbReference>
<protein>
    <recommendedName>
        <fullName evidence="9">Polysaccharide biosynthesis protein</fullName>
    </recommendedName>
</protein>
<feature type="transmembrane region" description="Helical" evidence="6">
    <location>
        <begin position="385"/>
        <end position="406"/>
    </location>
</feature>
<evidence type="ECO:0000313" key="8">
    <source>
        <dbReference type="Proteomes" id="UP000002875"/>
    </source>
</evidence>
<organism evidence="7 8">
    <name type="scientific">Emticicia oligotrophica (strain DSM 17448 / CIP 109782 / MTCC 6937 / GPTSA100-15)</name>
    <dbReference type="NCBI Taxonomy" id="929562"/>
    <lineage>
        <taxon>Bacteria</taxon>
        <taxon>Pseudomonadati</taxon>
        <taxon>Bacteroidota</taxon>
        <taxon>Cytophagia</taxon>
        <taxon>Cytophagales</taxon>
        <taxon>Leadbetterellaceae</taxon>
        <taxon>Emticicia</taxon>
    </lineage>
</organism>
<evidence type="ECO:0000256" key="1">
    <source>
        <dbReference type="ARBA" id="ARBA00004651"/>
    </source>
</evidence>
<accession>A0ABM5N7C9</accession>
<feature type="transmembrane region" description="Helical" evidence="6">
    <location>
        <begin position="12"/>
        <end position="32"/>
    </location>
</feature>
<keyword evidence="2" id="KW-1003">Cell membrane</keyword>
<feature type="transmembrane region" description="Helical" evidence="6">
    <location>
        <begin position="324"/>
        <end position="344"/>
    </location>
</feature>